<name>A0A8S0TBD7_OLEEU</name>
<sequence length="149" mass="16743">MRDEIAHHVSGIIEPMRSVVRHFQGVHLVAAVAGGKTNARTKIEVNVKLGGEEVREAMSGTDCRNMIEKYESKWSTVETNLPEGEPKGKVTSDNERQKYYRVNNLEGSEVNVFDQLRAVLSNNCNSSPNTFNMSDTILIGWHVFSEYTL</sequence>
<comment type="caution">
    <text evidence="1">The sequence shown here is derived from an EMBL/GenBank/DDBJ whole genome shotgun (WGS) entry which is preliminary data.</text>
</comment>
<protein>
    <submittedName>
        <fullName evidence="1">Uncharacterized protein</fullName>
    </submittedName>
</protein>
<dbReference type="EMBL" id="CACTIH010005761">
    <property type="protein sequence ID" value="CAA3001510.1"/>
    <property type="molecule type" value="Genomic_DNA"/>
</dbReference>
<evidence type="ECO:0000313" key="1">
    <source>
        <dbReference type="EMBL" id="CAA3001510.1"/>
    </source>
</evidence>
<dbReference type="Proteomes" id="UP000594638">
    <property type="component" value="Unassembled WGS sequence"/>
</dbReference>
<dbReference type="AlphaFoldDB" id="A0A8S0TBD7"/>
<evidence type="ECO:0000313" key="2">
    <source>
        <dbReference type="Proteomes" id="UP000594638"/>
    </source>
</evidence>
<gene>
    <name evidence="1" type="ORF">OLEA9_A004653</name>
</gene>
<organism evidence="1 2">
    <name type="scientific">Olea europaea subsp. europaea</name>
    <dbReference type="NCBI Taxonomy" id="158383"/>
    <lineage>
        <taxon>Eukaryota</taxon>
        <taxon>Viridiplantae</taxon>
        <taxon>Streptophyta</taxon>
        <taxon>Embryophyta</taxon>
        <taxon>Tracheophyta</taxon>
        <taxon>Spermatophyta</taxon>
        <taxon>Magnoliopsida</taxon>
        <taxon>eudicotyledons</taxon>
        <taxon>Gunneridae</taxon>
        <taxon>Pentapetalae</taxon>
        <taxon>asterids</taxon>
        <taxon>lamiids</taxon>
        <taxon>Lamiales</taxon>
        <taxon>Oleaceae</taxon>
        <taxon>Oleeae</taxon>
        <taxon>Olea</taxon>
    </lineage>
</organism>
<keyword evidence="2" id="KW-1185">Reference proteome</keyword>
<accession>A0A8S0TBD7</accession>
<reference evidence="1 2" key="1">
    <citation type="submission" date="2019-12" db="EMBL/GenBank/DDBJ databases">
        <authorList>
            <person name="Alioto T."/>
            <person name="Alioto T."/>
            <person name="Gomez Garrido J."/>
        </authorList>
    </citation>
    <scope>NUCLEOTIDE SEQUENCE [LARGE SCALE GENOMIC DNA]</scope>
</reference>
<dbReference type="Gramene" id="OE9A004653T1">
    <property type="protein sequence ID" value="OE9A004653C1"/>
    <property type="gene ID" value="OE9A004653"/>
</dbReference>
<proteinExistence type="predicted"/>